<feature type="region of interest" description="Disordered" evidence="1">
    <location>
        <begin position="33"/>
        <end position="67"/>
    </location>
</feature>
<evidence type="ECO:0000313" key="2">
    <source>
        <dbReference type="EMBL" id="GAA3904908.1"/>
    </source>
</evidence>
<keyword evidence="3" id="KW-1185">Reference proteome</keyword>
<name>A0ABP7LMQ2_9ACTN</name>
<evidence type="ECO:0008006" key="4">
    <source>
        <dbReference type="Google" id="ProtNLM"/>
    </source>
</evidence>
<sequence length="85" mass="8432">MRGGSATLLIALTGTVVALGAHTVRTVSLARRRTAGHGAANTYEPRGIPGPIHGRPHSSGAGGPRCRVGTEEVEALAGGARPVGG</sequence>
<evidence type="ECO:0000256" key="1">
    <source>
        <dbReference type="SAM" id="MobiDB-lite"/>
    </source>
</evidence>
<dbReference type="EMBL" id="BAABAJ010000003">
    <property type="protein sequence ID" value="GAA3904908.1"/>
    <property type="molecule type" value="Genomic_DNA"/>
</dbReference>
<comment type="caution">
    <text evidence="2">The sequence shown here is derived from an EMBL/GenBank/DDBJ whole genome shotgun (WGS) entry which is preliminary data.</text>
</comment>
<proteinExistence type="predicted"/>
<reference evidence="3" key="1">
    <citation type="journal article" date="2019" name="Int. J. Syst. Evol. Microbiol.">
        <title>The Global Catalogue of Microorganisms (GCM) 10K type strain sequencing project: providing services to taxonomists for standard genome sequencing and annotation.</title>
        <authorList>
            <consortium name="The Broad Institute Genomics Platform"/>
            <consortium name="The Broad Institute Genome Sequencing Center for Infectious Disease"/>
            <person name="Wu L."/>
            <person name="Ma J."/>
        </authorList>
    </citation>
    <scope>NUCLEOTIDE SEQUENCE [LARGE SCALE GENOMIC DNA]</scope>
    <source>
        <strain evidence="3">JCM 16956</strain>
    </source>
</reference>
<protein>
    <recommendedName>
        <fullName evidence="4">Secreted protein</fullName>
    </recommendedName>
</protein>
<dbReference type="Proteomes" id="UP001501000">
    <property type="component" value="Unassembled WGS sequence"/>
</dbReference>
<organism evidence="2 3">
    <name type="scientific">Streptomyces gulbargensis</name>
    <dbReference type="NCBI Taxonomy" id="364901"/>
    <lineage>
        <taxon>Bacteria</taxon>
        <taxon>Bacillati</taxon>
        <taxon>Actinomycetota</taxon>
        <taxon>Actinomycetes</taxon>
        <taxon>Kitasatosporales</taxon>
        <taxon>Streptomycetaceae</taxon>
        <taxon>Streptomyces</taxon>
    </lineage>
</organism>
<accession>A0ABP7LMQ2</accession>
<evidence type="ECO:0000313" key="3">
    <source>
        <dbReference type="Proteomes" id="UP001501000"/>
    </source>
</evidence>
<gene>
    <name evidence="2" type="ORF">GCM10022244_13830</name>
</gene>